<feature type="compositionally biased region" description="Low complexity" evidence="2">
    <location>
        <begin position="7"/>
        <end position="25"/>
    </location>
</feature>
<gene>
    <name evidence="3" type="ORF">MEI_00483</name>
</gene>
<feature type="region of interest" description="Disordered" evidence="2">
    <location>
        <begin position="1"/>
        <end position="26"/>
    </location>
</feature>
<evidence type="ECO:0008006" key="5">
    <source>
        <dbReference type="Google" id="ProtNLM"/>
    </source>
</evidence>
<proteinExistence type="predicted"/>
<sequence>MKQDVQNNNENIPLNNNDNDNNNDNVSLKNHACLQAIPYEVALQQIGWGELKPISSALLPVVPFHPAQVPTALGRYIYDIADHQQSPVDFVAVSALCGLAALIGNGIRIAPKQHSNDWKIVPNLWGAIIGNPSALKTPAMQAALTPIAHLQKEWYQEWKKQKKRAKIEEILEELNQKEKKKQASKALKKGDSEAARALLSETLSKNNEKDDCISRFIVNDTTVEKLGELLNENPRGLLMIRDELSGFLTNMERREYQTDRAFYLEAFNGDGYFFYDRIGRGTIYISNATLSIIGTIQPTRILHFIRHALYGKGDDGFLQRFQMIVWPDENQEWKWKDRPPLKDAYKDYEEVFRSFRDKPLGSPEHPIVMRFSPDAQELFREWWEKLHREIRRNDLSESLQAYLLKMPKTIPTLALIFELVEGGRFEITLPSLKTALRWENYLLSHVKRLYAAGNASVQGCAKLIVKRCDCLPDIFTLRDIHQRHWTDLTEHSIIQKALELLCRSNHIREISGTKNPTGGRPTIRYEWHPLIKNKNTRQ</sequence>
<dbReference type="EMBL" id="AIMH01000007">
    <property type="protein sequence ID" value="EJF98521.1"/>
    <property type="molecule type" value="Genomic_DNA"/>
</dbReference>
<dbReference type="RefSeq" id="WP_004865743.1">
    <property type="nucleotide sequence ID" value="NZ_JH725043.1"/>
</dbReference>
<feature type="coiled-coil region" evidence="1">
    <location>
        <begin position="160"/>
        <end position="187"/>
    </location>
</feature>
<accession>A0ABN0GQE7</accession>
<evidence type="ECO:0000256" key="1">
    <source>
        <dbReference type="SAM" id="Coils"/>
    </source>
</evidence>
<evidence type="ECO:0000256" key="2">
    <source>
        <dbReference type="SAM" id="MobiDB-lite"/>
    </source>
</evidence>
<comment type="caution">
    <text evidence="3">The sequence shown here is derived from an EMBL/GenBank/DDBJ whole genome shotgun (WGS) entry which is preliminary data.</text>
</comment>
<organism evidence="3 4">
    <name type="scientific">Bartonella vinsonii subsp. arupensis Pm136co</name>
    <dbReference type="NCBI Taxonomy" id="1094561"/>
    <lineage>
        <taxon>Bacteria</taxon>
        <taxon>Pseudomonadati</taxon>
        <taxon>Pseudomonadota</taxon>
        <taxon>Alphaproteobacteria</taxon>
        <taxon>Hyphomicrobiales</taxon>
        <taxon>Bartonellaceae</taxon>
        <taxon>Bartonella</taxon>
    </lineage>
</organism>
<name>A0ABN0GQE7_BARVI</name>
<keyword evidence="4" id="KW-1185">Reference proteome</keyword>
<dbReference type="Pfam" id="PF13148">
    <property type="entry name" value="DUF3987"/>
    <property type="match status" value="1"/>
</dbReference>
<dbReference type="InterPro" id="IPR025048">
    <property type="entry name" value="DUF3987"/>
</dbReference>
<keyword evidence="1" id="KW-0175">Coiled coil</keyword>
<evidence type="ECO:0000313" key="3">
    <source>
        <dbReference type="EMBL" id="EJF98521.1"/>
    </source>
</evidence>
<protein>
    <recommendedName>
        <fullName evidence="5">DUF3987 domain-containing protein</fullName>
    </recommendedName>
</protein>
<evidence type="ECO:0000313" key="4">
    <source>
        <dbReference type="Proteomes" id="UP000008948"/>
    </source>
</evidence>
<reference evidence="3 4" key="1">
    <citation type="submission" date="2012-03" db="EMBL/GenBank/DDBJ databases">
        <title>The Genome Sequence of Bartonella vinsonii subsp. arupensis str. Pm136co.</title>
        <authorList>
            <consortium name="The Broad Institute Genome Sequencing Platform"/>
            <consortium name="The Broad Institute Genome Sequencing Center for Infectious Disease"/>
            <person name="Feldgarden M."/>
            <person name="Kirby J."/>
            <person name="Kosoy M."/>
            <person name="Birtles R."/>
            <person name="Probert W.S."/>
            <person name="Chiaraviglio L."/>
            <person name="Young S.K."/>
            <person name="Zeng Q."/>
            <person name="Gargeya S."/>
            <person name="Fitzgerald M."/>
            <person name="Haas B."/>
            <person name="Abouelleil A."/>
            <person name="Alvarado L."/>
            <person name="Arachchi H.M."/>
            <person name="Berlin A."/>
            <person name="Chapman S.B."/>
            <person name="Gearin G."/>
            <person name="Goldberg J."/>
            <person name="Griggs A."/>
            <person name="Gujja S."/>
            <person name="Hansen M."/>
            <person name="Heiman D."/>
            <person name="Howarth C."/>
            <person name="Larimer J."/>
            <person name="Lui A."/>
            <person name="MacDonald P.J.P."/>
            <person name="McCowen C."/>
            <person name="Montmayeur A."/>
            <person name="Murphy C."/>
            <person name="Neiman D."/>
            <person name="Pearson M."/>
            <person name="Priest M."/>
            <person name="Roberts A."/>
            <person name="Saif S."/>
            <person name="Shea T."/>
            <person name="Sisk P."/>
            <person name="Stolte C."/>
            <person name="Sykes S."/>
            <person name="Wortman J."/>
            <person name="Nusbaum C."/>
            <person name="Birren B."/>
        </authorList>
    </citation>
    <scope>NUCLEOTIDE SEQUENCE [LARGE SCALE GENOMIC DNA]</scope>
    <source>
        <strain evidence="3 4">Pm136co</strain>
    </source>
</reference>
<dbReference type="Proteomes" id="UP000008948">
    <property type="component" value="Unassembled WGS sequence"/>
</dbReference>